<dbReference type="InterPro" id="IPR004839">
    <property type="entry name" value="Aminotransferase_I/II_large"/>
</dbReference>
<evidence type="ECO:0000313" key="12">
    <source>
        <dbReference type="Proteomes" id="UP000186364"/>
    </source>
</evidence>
<evidence type="ECO:0000256" key="7">
    <source>
        <dbReference type="ARBA" id="ARBA00022898"/>
    </source>
</evidence>
<proteinExistence type="inferred from homology"/>
<evidence type="ECO:0000256" key="4">
    <source>
        <dbReference type="ARBA" id="ARBA00011738"/>
    </source>
</evidence>
<dbReference type="GO" id="GO:0000105">
    <property type="term" value="P:L-histidine biosynthetic process"/>
    <property type="evidence" value="ECO:0007669"/>
    <property type="project" value="UniProtKB-UniRule"/>
</dbReference>
<evidence type="ECO:0000256" key="3">
    <source>
        <dbReference type="ARBA" id="ARBA00007970"/>
    </source>
</evidence>
<comment type="cofactor">
    <cofactor evidence="1 9">
        <name>pyridoxal 5'-phosphate</name>
        <dbReference type="ChEBI" id="CHEBI:597326"/>
    </cofactor>
</comment>
<dbReference type="Pfam" id="PF00155">
    <property type="entry name" value="Aminotran_1_2"/>
    <property type="match status" value="1"/>
</dbReference>
<dbReference type="RefSeq" id="WP_075625882.1">
    <property type="nucleotide sequence ID" value="NZ_FOAM01000014.1"/>
</dbReference>
<dbReference type="GO" id="GO:0030170">
    <property type="term" value="F:pyridoxal phosphate binding"/>
    <property type="evidence" value="ECO:0007669"/>
    <property type="project" value="InterPro"/>
</dbReference>
<dbReference type="InterPro" id="IPR015422">
    <property type="entry name" value="PyrdxlP-dep_Trfase_small"/>
</dbReference>
<comment type="subunit">
    <text evidence="4 9">Homodimer.</text>
</comment>
<comment type="caution">
    <text evidence="11">The sequence shown here is derived from an EMBL/GenBank/DDBJ whole genome shotgun (WGS) entry which is preliminary data.</text>
</comment>
<dbReference type="NCBIfam" id="TIGR01141">
    <property type="entry name" value="hisC"/>
    <property type="match status" value="1"/>
</dbReference>
<evidence type="ECO:0000256" key="2">
    <source>
        <dbReference type="ARBA" id="ARBA00005011"/>
    </source>
</evidence>
<reference evidence="11 12" key="1">
    <citation type="submission" date="2016-09" db="EMBL/GenBank/DDBJ databases">
        <title>Rhizobium sp. nov., a novel species isolated from the rice rhizosphere.</title>
        <authorList>
            <person name="Zhao J."/>
            <person name="Zhang X."/>
        </authorList>
    </citation>
    <scope>NUCLEOTIDE SEQUENCE [LARGE SCALE GENOMIC DNA]</scope>
    <source>
        <strain evidence="11 12">1.7048</strain>
    </source>
</reference>
<dbReference type="SUPFAM" id="SSF53383">
    <property type="entry name" value="PLP-dependent transferases"/>
    <property type="match status" value="1"/>
</dbReference>
<keyword evidence="6 9" id="KW-0808">Transferase</keyword>
<gene>
    <name evidence="9" type="primary">hisC</name>
    <name evidence="11" type="ORF">BJF93_01340</name>
</gene>
<comment type="pathway">
    <text evidence="2 9">Amino-acid biosynthesis; L-histidine biosynthesis; L-histidine from 5-phospho-alpha-D-ribose 1-diphosphate: step 7/9.</text>
</comment>
<dbReference type="UniPathway" id="UPA00031">
    <property type="reaction ID" value="UER00012"/>
</dbReference>
<dbReference type="InterPro" id="IPR015424">
    <property type="entry name" value="PyrdxlP-dep_Trfase"/>
</dbReference>
<dbReference type="EMBL" id="MKIP01000028">
    <property type="protein sequence ID" value="OLP62122.1"/>
    <property type="molecule type" value="Genomic_DNA"/>
</dbReference>
<dbReference type="PANTHER" id="PTHR43643">
    <property type="entry name" value="HISTIDINOL-PHOSPHATE AMINOTRANSFERASE 2"/>
    <property type="match status" value="1"/>
</dbReference>
<evidence type="ECO:0000256" key="5">
    <source>
        <dbReference type="ARBA" id="ARBA00022576"/>
    </source>
</evidence>
<evidence type="ECO:0000256" key="6">
    <source>
        <dbReference type="ARBA" id="ARBA00022679"/>
    </source>
</evidence>
<dbReference type="OrthoDB" id="9809616at2"/>
<evidence type="ECO:0000256" key="8">
    <source>
        <dbReference type="ARBA" id="ARBA00047481"/>
    </source>
</evidence>
<keyword evidence="7 9" id="KW-0663">Pyridoxal phosphate</keyword>
<dbReference type="CDD" id="cd00609">
    <property type="entry name" value="AAT_like"/>
    <property type="match status" value="1"/>
</dbReference>
<dbReference type="AlphaFoldDB" id="A0A1Q9B2C1"/>
<dbReference type="Gene3D" id="3.40.640.10">
    <property type="entry name" value="Type I PLP-dependent aspartate aminotransferase-like (Major domain)"/>
    <property type="match status" value="1"/>
</dbReference>
<evidence type="ECO:0000256" key="9">
    <source>
        <dbReference type="HAMAP-Rule" id="MF_01023"/>
    </source>
</evidence>
<keyword evidence="9" id="KW-0028">Amino-acid biosynthesis</keyword>
<feature type="modified residue" description="N6-(pyridoxal phosphate)lysine" evidence="9">
    <location>
        <position position="226"/>
    </location>
</feature>
<dbReference type="Gene3D" id="3.90.1150.10">
    <property type="entry name" value="Aspartate Aminotransferase, domain 1"/>
    <property type="match status" value="1"/>
</dbReference>
<dbReference type="GO" id="GO:0004400">
    <property type="term" value="F:histidinol-phosphate transaminase activity"/>
    <property type="evidence" value="ECO:0007669"/>
    <property type="project" value="UniProtKB-UniRule"/>
</dbReference>
<comment type="similarity">
    <text evidence="3 9">Belongs to the class-II pyridoxal-phosphate-dependent aminotransferase family. Histidinol-phosphate aminotransferase subfamily.</text>
</comment>
<protein>
    <recommendedName>
        <fullName evidence="9">Histidinol-phosphate aminotransferase</fullName>
        <ecNumber evidence="9">2.6.1.9</ecNumber>
    </recommendedName>
    <alternativeName>
        <fullName evidence="9">Imidazole acetol-phosphate transaminase</fullName>
    </alternativeName>
</protein>
<dbReference type="EC" id="2.6.1.9" evidence="9"/>
<dbReference type="InterPro" id="IPR005861">
    <property type="entry name" value="HisP_aminotrans"/>
</dbReference>
<comment type="catalytic activity">
    <reaction evidence="8 9">
        <text>L-histidinol phosphate + 2-oxoglutarate = 3-(imidazol-4-yl)-2-oxopropyl phosphate + L-glutamate</text>
        <dbReference type="Rhea" id="RHEA:23744"/>
        <dbReference type="ChEBI" id="CHEBI:16810"/>
        <dbReference type="ChEBI" id="CHEBI:29985"/>
        <dbReference type="ChEBI" id="CHEBI:57766"/>
        <dbReference type="ChEBI" id="CHEBI:57980"/>
        <dbReference type="EC" id="2.6.1.9"/>
    </reaction>
</comment>
<keyword evidence="9" id="KW-0368">Histidine biosynthesis</keyword>
<dbReference type="HAMAP" id="MF_01023">
    <property type="entry name" value="HisC_aminotrans_2"/>
    <property type="match status" value="1"/>
</dbReference>
<organism evidence="11 12">
    <name type="scientific">Xaviernesmea oryzae</name>
    <dbReference type="NCBI Taxonomy" id="464029"/>
    <lineage>
        <taxon>Bacteria</taxon>
        <taxon>Pseudomonadati</taxon>
        <taxon>Pseudomonadota</taxon>
        <taxon>Alphaproteobacteria</taxon>
        <taxon>Hyphomicrobiales</taxon>
        <taxon>Rhizobiaceae</taxon>
        <taxon>Rhizobium/Agrobacterium group</taxon>
        <taxon>Xaviernesmea</taxon>
    </lineage>
</organism>
<feature type="domain" description="Aminotransferase class I/classII large" evidence="10">
    <location>
        <begin position="34"/>
        <end position="362"/>
    </location>
</feature>
<evidence type="ECO:0000259" key="10">
    <source>
        <dbReference type="Pfam" id="PF00155"/>
    </source>
</evidence>
<dbReference type="PANTHER" id="PTHR43643:SF3">
    <property type="entry name" value="HISTIDINOL-PHOSPHATE AMINOTRANSFERASE"/>
    <property type="match status" value="1"/>
</dbReference>
<keyword evidence="5 9" id="KW-0032">Aminotransferase</keyword>
<sequence>MTAPFVPVAPSPRPGLLDIAPYVPGKEHAPGVAKVFKLSSNETPLGASPAALEAVRDVAGALERYPDGQALALRQAIAEVHGLNRDHILCGNGSDELLGLIAHAYLGPGDEAIVTEHGFLVYPIQIRAAGATPVTVRERDLTVDVDAILAAVSERTRVVFLANPGNPTGTYVPMEDVRRLHAALPKSVLLVLDAAYAEYVRRNDYAAGIELVSGAENVVMTRTFSKIHGLAALRVGWMYGPKAVIDVLNRVRGPFNLNALAIAAGAAAMRDRAFAEAAADFNMLWLGRLSAALTALGLKVTPSVTNFLLIHFPDVDGKRAPDADAFLTARGLILRGVAGYGLPNALRLTIGTEEANLAVIEALTAFMEG</sequence>
<dbReference type="InterPro" id="IPR050106">
    <property type="entry name" value="HistidinolP_aminotransfase"/>
</dbReference>
<dbReference type="InterPro" id="IPR015421">
    <property type="entry name" value="PyrdxlP-dep_Trfase_major"/>
</dbReference>
<dbReference type="Proteomes" id="UP000186364">
    <property type="component" value="Unassembled WGS sequence"/>
</dbReference>
<keyword evidence="12" id="KW-1185">Reference proteome</keyword>
<evidence type="ECO:0000256" key="1">
    <source>
        <dbReference type="ARBA" id="ARBA00001933"/>
    </source>
</evidence>
<evidence type="ECO:0000313" key="11">
    <source>
        <dbReference type="EMBL" id="OLP62122.1"/>
    </source>
</evidence>
<name>A0A1Q9B2C1_9HYPH</name>
<accession>A0A1Q9B2C1</accession>